<dbReference type="EMBL" id="GG738892">
    <property type="protein sequence ID" value="EFC40516.1"/>
    <property type="molecule type" value="Genomic_DNA"/>
</dbReference>
<evidence type="ECO:0000313" key="2">
    <source>
        <dbReference type="EMBL" id="EFC40516.1"/>
    </source>
</evidence>
<proteinExistence type="predicted"/>
<dbReference type="InParanoid" id="D2VRT0"/>
<keyword evidence="3" id="KW-1185">Reference proteome</keyword>
<protein>
    <submittedName>
        <fullName evidence="2">Predicted protein</fullName>
    </submittedName>
</protein>
<gene>
    <name evidence="2" type="ORF">NAEGRDRAFT_71692</name>
</gene>
<dbReference type="GeneID" id="8851017"/>
<name>D2VRT0_NAEGR</name>
<dbReference type="AlphaFoldDB" id="D2VRT0"/>
<sequence length="297" mass="33998">MKNTHFSVTDFNVLDLFFSELLAEDSTRMATTGNATPTHPQTVPNTCNTSNSRHAEHVLAPNILRGESAHQQTHIECMSLASENHSETTSKETYNTATSEPSTSSTTHAIFNTFEQQPQHNNKRKYQEKSEKTKRKKHVSEDEGSDSEEDGVKRISSSATYLELEPSGNRKREIIISIYKSKRNKFGPRMSDEKEFVKKMKMVANVKENAVSYVNTKGFLTKQFLLPTCEKTKVSLWVKFEGSDEFFNVYCQTGKGEILLMNLLTFDRNNHIKNYNHVNLNRYSNAFVKPECEFIEE</sequence>
<dbReference type="VEuPathDB" id="AmoebaDB:NAEGRDRAFT_71692"/>
<feature type="region of interest" description="Disordered" evidence="1">
    <location>
        <begin position="30"/>
        <end position="51"/>
    </location>
</feature>
<dbReference type="Proteomes" id="UP000006671">
    <property type="component" value="Unassembled WGS sequence"/>
</dbReference>
<dbReference type="KEGG" id="ngr:NAEGRDRAFT_71692"/>
<evidence type="ECO:0000256" key="1">
    <source>
        <dbReference type="SAM" id="MobiDB-lite"/>
    </source>
</evidence>
<reference evidence="2 3" key="1">
    <citation type="journal article" date="2010" name="Cell">
        <title>The genome of Naegleria gruberi illuminates early eukaryotic versatility.</title>
        <authorList>
            <person name="Fritz-Laylin L.K."/>
            <person name="Prochnik S.E."/>
            <person name="Ginger M.L."/>
            <person name="Dacks J.B."/>
            <person name="Carpenter M.L."/>
            <person name="Field M.C."/>
            <person name="Kuo A."/>
            <person name="Paredez A."/>
            <person name="Chapman J."/>
            <person name="Pham J."/>
            <person name="Shu S."/>
            <person name="Neupane R."/>
            <person name="Cipriano M."/>
            <person name="Mancuso J."/>
            <person name="Tu H."/>
            <person name="Salamov A."/>
            <person name="Lindquist E."/>
            <person name="Shapiro H."/>
            <person name="Lucas S."/>
            <person name="Grigoriev I.V."/>
            <person name="Cande W.Z."/>
            <person name="Fulton C."/>
            <person name="Rokhsar D.S."/>
            <person name="Dawson S.C."/>
        </authorList>
    </citation>
    <scope>NUCLEOTIDE SEQUENCE [LARGE SCALE GENOMIC DNA]</scope>
    <source>
        <strain evidence="2 3">NEG-M</strain>
    </source>
</reference>
<organism evidence="3">
    <name type="scientific">Naegleria gruberi</name>
    <name type="common">Amoeba</name>
    <dbReference type="NCBI Taxonomy" id="5762"/>
    <lineage>
        <taxon>Eukaryota</taxon>
        <taxon>Discoba</taxon>
        <taxon>Heterolobosea</taxon>
        <taxon>Tetramitia</taxon>
        <taxon>Eutetramitia</taxon>
        <taxon>Vahlkampfiidae</taxon>
        <taxon>Naegleria</taxon>
    </lineage>
</organism>
<dbReference type="RefSeq" id="XP_002673260.1">
    <property type="nucleotide sequence ID" value="XM_002673214.1"/>
</dbReference>
<evidence type="ECO:0000313" key="3">
    <source>
        <dbReference type="Proteomes" id="UP000006671"/>
    </source>
</evidence>
<feature type="compositionally biased region" description="Low complexity" evidence="1">
    <location>
        <begin position="96"/>
        <end position="107"/>
    </location>
</feature>
<feature type="compositionally biased region" description="Polar residues" evidence="1">
    <location>
        <begin position="108"/>
        <end position="120"/>
    </location>
</feature>
<feature type="region of interest" description="Disordered" evidence="1">
    <location>
        <begin position="83"/>
        <end position="154"/>
    </location>
</feature>
<accession>D2VRT0</accession>